<dbReference type="PROSITE" id="PS50244">
    <property type="entry name" value="S5A_REDUCTASE"/>
    <property type="match status" value="1"/>
</dbReference>
<dbReference type="VEuPathDB" id="VectorBase:HLOH_050923"/>
<evidence type="ECO:0008006" key="3">
    <source>
        <dbReference type="Google" id="ProtNLM"/>
    </source>
</evidence>
<protein>
    <recommendedName>
        <fullName evidence="3">Steroid 5-alpha reductase C-terminal domain-containing protein</fullName>
    </recommendedName>
</protein>
<dbReference type="AlphaFoldDB" id="A0A9J6G3P2"/>
<dbReference type="GO" id="GO:0016020">
    <property type="term" value="C:membrane"/>
    <property type="evidence" value="ECO:0007669"/>
    <property type="project" value="TreeGrafter"/>
</dbReference>
<name>A0A9J6G3P2_HAELO</name>
<dbReference type="OrthoDB" id="67965at2759"/>
<reference evidence="1 2" key="1">
    <citation type="journal article" date="2020" name="Cell">
        <title>Large-Scale Comparative Analyses of Tick Genomes Elucidate Their Genetic Diversity and Vector Capacities.</title>
        <authorList>
            <consortium name="Tick Genome and Microbiome Consortium (TIGMIC)"/>
            <person name="Jia N."/>
            <person name="Wang J."/>
            <person name="Shi W."/>
            <person name="Du L."/>
            <person name="Sun Y."/>
            <person name="Zhan W."/>
            <person name="Jiang J.F."/>
            <person name="Wang Q."/>
            <person name="Zhang B."/>
            <person name="Ji P."/>
            <person name="Bell-Sakyi L."/>
            <person name="Cui X.M."/>
            <person name="Yuan T.T."/>
            <person name="Jiang B.G."/>
            <person name="Yang W.F."/>
            <person name="Lam T.T."/>
            <person name="Chang Q.C."/>
            <person name="Ding S.J."/>
            <person name="Wang X.J."/>
            <person name="Zhu J.G."/>
            <person name="Ruan X.D."/>
            <person name="Zhao L."/>
            <person name="Wei J.T."/>
            <person name="Ye R.Z."/>
            <person name="Que T.C."/>
            <person name="Du C.H."/>
            <person name="Zhou Y.H."/>
            <person name="Cheng J.X."/>
            <person name="Dai P.F."/>
            <person name="Guo W.B."/>
            <person name="Han X.H."/>
            <person name="Huang E.J."/>
            <person name="Li L.F."/>
            <person name="Wei W."/>
            <person name="Gao Y.C."/>
            <person name="Liu J.Z."/>
            <person name="Shao H.Z."/>
            <person name="Wang X."/>
            <person name="Wang C.C."/>
            <person name="Yang T.C."/>
            <person name="Huo Q.B."/>
            <person name="Li W."/>
            <person name="Chen H.Y."/>
            <person name="Chen S.E."/>
            <person name="Zhou L.G."/>
            <person name="Ni X.B."/>
            <person name="Tian J.H."/>
            <person name="Sheng Y."/>
            <person name="Liu T."/>
            <person name="Pan Y.S."/>
            <person name="Xia L.Y."/>
            <person name="Li J."/>
            <person name="Zhao F."/>
            <person name="Cao W.C."/>
        </authorList>
    </citation>
    <scope>NUCLEOTIDE SEQUENCE [LARGE SCALE GENOMIC DNA]</scope>
    <source>
        <strain evidence="1">HaeL-2018</strain>
    </source>
</reference>
<comment type="caution">
    <text evidence="1">The sequence shown here is derived from an EMBL/GenBank/DDBJ whole genome shotgun (WGS) entry which is preliminary data.</text>
</comment>
<dbReference type="Gene3D" id="1.20.120.1630">
    <property type="match status" value="1"/>
</dbReference>
<evidence type="ECO:0000313" key="1">
    <source>
        <dbReference type="EMBL" id="KAH9369707.1"/>
    </source>
</evidence>
<gene>
    <name evidence="1" type="ORF">HPB48_007674</name>
</gene>
<dbReference type="Proteomes" id="UP000821853">
    <property type="component" value="Chromosome 3"/>
</dbReference>
<keyword evidence="2" id="KW-1185">Reference proteome</keyword>
<sequence length="115" mass="13012">MTPSSQAHSVDPKVTGAKLYGGTQGRFIRTGLWSVSRHPNYFGEIVLWLGLYLSASSVFLRTEYLCVLCPVADLLLITRVTGVPRLEEAAFRRWGHDPAYHEYLRSTALLVPYLW</sequence>
<dbReference type="Pfam" id="PF06966">
    <property type="entry name" value="DUF1295"/>
    <property type="match status" value="1"/>
</dbReference>
<dbReference type="EMBL" id="JABSTR010000005">
    <property type="protein sequence ID" value="KAH9369707.1"/>
    <property type="molecule type" value="Genomic_DNA"/>
</dbReference>
<proteinExistence type="predicted"/>
<organism evidence="1 2">
    <name type="scientific">Haemaphysalis longicornis</name>
    <name type="common">Bush tick</name>
    <dbReference type="NCBI Taxonomy" id="44386"/>
    <lineage>
        <taxon>Eukaryota</taxon>
        <taxon>Metazoa</taxon>
        <taxon>Ecdysozoa</taxon>
        <taxon>Arthropoda</taxon>
        <taxon>Chelicerata</taxon>
        <taxon>Arachnida</taxon>
        <taxon>Acari</taxon>
        <taxon>Parasitiformes</taxon>
        <taxon>Ixodida</taxon>
        <taxon>Ixodoidea</taxon>
        <taxon>Ixodidae</taxon>
        <taxon>Haemaphysalinae</taxon>
        <taxon>Haemaphysalis</taxon>
    </lineage>
</organism>
<accession>A0A9J6G3P2</accession>
<evidence type="ECO:0000313" key="2">
    <source>
        <dbReference type="Proteomes" id="UP000821853"/>
    </source>
</evidence>
<dbReference type="InterPro" id="IPR010721">
    <property type="entry name" value="UstE-like"/>
</dbReference>
<dbReference type="PANTHER" id="PTHR32251:SF17">
    <property type="entry name" value="STEROID 5-ALPHA REDUCTASE C-TERMINAL DOMAIN-CONTAINING PROTEIN"/>
    <property type="match status" value="1"/>
</dbReference>
<dbReference type="PANTHER" id="PTHR32251">
    <property type="entry name" value="3-OXO-5-ALPHA-STEROID 4-DEHYDROGENASE"/>
    <property type="match status" value="1"/>
</dbReference>